<evidence type="ECO:0000256" key="4">
    <source>
        <dbReference type="ARBA" id="ARBA00022598"/>
    </source>
</evidence>
<dbReference type="Gene3D" id="3.40.1190.10">
    <property type="entry name" value="Mur-like, catalytic domain"/>
    <property type="match status" value="1"/>
</dbReference>
<evidence type="ECO:0000256" key="1">
    <source>
        <dbReference type="ARBA" id="ARBA00004496"/>
    </source>
</evidence>
<comment type="function">
    <text evidence="7">Cell wall formation. Catalyzes the addition of glutamate to the nucleotide precursor UDP-N-acetylmuramoyl-L-alanine (UMA).</text>
</comment>
<evidence type="ECO:0000256" key="3">
    <source>
        <dbReference type="ARBA" id="ARBA00022490"/>
    </source>
</evidence>
<sequence>MFSESIPTFSQLDQFQNFLILGGGSSGDSSAKLLSSLSKRSILADRFPEKANQLFYVSVLSDNHPQETLEGIDCIIKSPGILPDHPILNEAKIRQIPMLSEIALARVFYKGPIIGITGTDGKSTTTALTYHILQSKFPNSKMGGNIGVPFTSFCLEPLDLVVLELSSYQLDDSPNLQLTASAILNLASDHLERHKTMGSYAKAKWKIQNLVDPNHKSFINPKFLEFLPDQPSNYDNLQFIGEGQKYFVSLDPNQIHTPNHIYDAAKFPLKGKHNLMNLCFAIALCETIGMEWKEIQNQFESFTGLPHRFRKMDSSLFQNQYQNIQFINDSKSTNLHSMLSGISGFKKGDGLILILGGIPKTEPIEPFLKRWKELECPIWVYGKAIEVWKTEFDKTGLPVYYFPDLPSLLLDLKNKMDSNFYKQTIDSKLVTKAKNHPNSLSVIFSPAGASFDLYKNFEERGNHFESLVLQLFS</sequence>
<gene>
    <name evidence="7 9" type="primary">murD</name>
    <name evidence="9" type="ORF">CH364_04870</name>
</gene>
<dbReference type="GO" id="GO:0051301">
    <property type="term" value="P:cell division"/>
    <property type="evidence" value="ECO:0007669"/>
    <property type="project" value="UniProtKB-KW"/>
</dbReference>
<keyword evidence="7" id="KW-0133">Cell shape</keyword>
<feature type="binding site" evidence="7">
    <location>
        <begin position="118"/>
        <end position="124"/>
    </location>
    <ligand>
        <name>ATP</name>
        <dbReference type="ChEBI" id="CHEBI:30616"/>
    </ligand>
</feature>
<keyword evidence="10" id="KW-1185">Reference proteome</keyword>
<dbReference type="PANTHER" id="PTHR43692">
    <property type="entry name" value="UDP-N-ACETYLMURAMOYLALANINE--D-GLUTAMATE LIGASE"/>
    <property type="match status" value="1"/>
</dbReference>
<dbReference type="InterPro" id="IPR013221">
    <property type="entry name" value="Mur_ligase_cen"/>
</dbReference>
<dbReference type="Proteomes" id="UP000232145">
    <property type="component" value="Unassembled WGS sequence"/>
</dbReference>
<dbReference type="NCBIfam" id="TIGR01087">
    <property type="entry name" value="murD"/>
    <property type="match status" value="1"/>
</dbReference>
<dbReference type="UniPathway" id="UPA00219"/>
<dbReference type="GO" id="GO:0005737">
    <property type="term" value="C:cytoplasm"/>
    <property type="evidence" value="ECO:0007669"/>
    <property type="project" value="UniProtKB-SubCell"/>
</dbReference>
<reference evidence="9 10" key="1">
    <citation type="submission" date="2017-07" db="EMBL/GenBank/DDBJ databases">
        <title>Leptospira spp. isolated from tropical soils.</title>
        <authorList>
            <person name="Thibeaux R."/>
            <person name="Iraola G."/>
            <person name="Ferres I."/>
            <person name="Bierque E."/>
            <person name="Girault D."/>
            <person name="Soupe-Gilbert M.-E."/>
            <person name="Picardeau M."/>
            <person name="Goarant C."/>
        </authorList>
    </citation>
    <scope>NUCLEOTIDE SEQUENCE [LARGE SCALE GENOMIC DNA]</scope>
    <source>
        <strain evidence="9 10">FH2-B-A1</strain>
    </source>
</reference>
<evidence type="ECO:0000259" key="8">
    <source>
        <dbReference type="Pfam" id="PF08245"/>
    </source>
</evidence>
<comment type="catalytic activity">
    <reaction evidence="7">
        <text>UDP-N-acetyl-alpha-D-muramoyl-L-alanine + D-glutamate + ATP = UDP-N-acetyl-alpha-D-muramoyl-L-alanyl-D-glutamate + ADP + phosphate + H(+)</text>
        <dbReference type="Rhea" id="RHEA:16429"/>
        <dbReference type="ChEBI" id="CHEBI:15378"/>
        <dbReference type="ChEBI" id="CHEBI:29986"/>
        <dbReference type="ChEBI" id="CHEBI:30616"/>
        <dbReference type="ChEBI" id="CHEBI:43474"/>
        <dbReference type="ChEBI" id="CHEBI:83898"/>
        <dbReference type="ChEBI" id="CHEBI:83900"/>
        <dbReference type="ChEBI" id="CHEBI:456216"/>
        <dbReference type="EC" id="6.3.2.9"/>
    </reaction>
</comment>
<dbReference type="RefSeq" id="WP_100742449.1">
    <property type="nucleotide sequence ID" value="NZ_NPDW01000001.1"/>
</dbReference>
<dbReference type="SUPFAM" id="SSF53623">
    <property type="entry name" value="MurD-like peptide ligases, catalytic domain"/>
    <property type="match status" value="1"/>
</dbReference>
<dbReference type="OrthoDB" id="9809796at2"/>
<dbReference type="Gene3D" id="3.40.50.720">
    <property type="entry name" value="NAD(P)-binding Rossmann-like Domain"/>
    <property type="match status" value="1"/>
</dbReference>
<evidence type="ECO:0000256" key="7">
    <source>
        <dbReference type="HAMAP-Rule" id="MF_00639"/>
    </source>
</evidence>
<keyword evidence="7" id="KW-0961">Cell wall biogenesis/degradation</keyword>
<dbReference type="EC" id="6.3.2.9" evidence="7"/>
<dbReference type="SUPFAM" id="SSF53244">
    <property type="entry name" value="MurD-like peptide ligases, peptide-binding domain"/>
    <property type="match status" value="1"/>
</dbReference>
<keyword evidence="4 7" id="KW-0436">Ligase</keyword>
<proteinExistence type="inferred from homology"/>
<comment type="caution">
    <text evidence="9">The sequence shown here is derived from an EMBL/GenBank/DDBJ whole genome shotgun (WGS) entry which is preliminary data.</text>
</comment>
<name>A0A2N0AML6_9LEPT</name>
<protein>
    <recommendedName>
        <fullName evidence="7">UDP-N-acetylmuramoylalanine--D-glutamate ligase</fullName>
        <ecNumber evidence="7">6.3.2.9</ecNumber>
    </recommendedName>
    <alternativeName>
        <fullName evidence="7">D-glutamic acid-adding enzyme</fullName>
    </alternativeName>
    <alternativeName>
        <fullName evidence="7">UDP-N-acetylmuramoyl-L-alanyl-D-glutamate synthetase</fullName>
    </alternativeName>
</protein>
<keyword evidence="5 7" id="KW-0547">Nucleotide-binding</keyword>
<dbReference type="InterPro" id="IPR036615">
    <property type="entry name" value="Mur_ligase_C_dom_sf"/>
</dbReference>
<keyword evidence="6 7" id="KW-0067">ATP-binding</keyword>
<dbReference type="PANTHER" id="PTHR43692:SF1">
    <property type="entry name" value="UDP-N-ACETYLMURAMOYLALANINE--D-GLUTAMATE LIGASE"/>
    <property type="match status" value="1"/>
</dbReference>
<dbReference type="EMBL" id="NPDX01000001">
    <property type="protein sequence ID" value="PJZ85553.1"/>
    <property type="molecule type" value="Genomic_DNA"/>
</dbReference>
<comment type="subcellular location">
    <subcellularLocation>
        <location evidence="1 7">Cytoplasm</location>
    </subcellularLocation>
</comment>
<evidence type="ECO:0000313" key="9">
    <source>
        <dbReference type="EMBL" id="PJZ85553.1"/>
    </source>
</evidence>
<dbReference type="GO" id="GO:0005524">
    <property type="term" value="F:ATP binding"/>
    <property type="evidence" value="ECO:0007669"/>
    <property type="project" value="UniProtKB-UniRule"/>
</dbReference>
<dbReference type="GO" id="GO:0008360">
    <property type="term" value="P:regulation of cell shape"/>
    <property type="evidence" value="ECO:0007669"/>
    <property type="project" value="UniProtKB-KW"/>
</dbReference>
<dbReference type="AlphaFoldDB" id="A0A2N0AML6"/>
<dbReference type="GO" id="GO:0008764">
    <property type="term" value="F:UDP-N-acetylmuramoylalanine-D-glutamate ligase activity"/>
    <property type="evidence" value="ECO:0007669"/>
    <property type="project" value="UniProtKB-UniRule"/>
</dbReference>
<evidence type="ECO:0000313" key="10">
    <source>
        <dbReference type="Proteomes" id="UP000232145"/>
    </source>
</evidence>
<dbReference type="InterPro" id="IPR036565">
    <property type="entry name" value="Mur-like_cat_sf"/>
</dbReference>
<keyword evidence="7" id="KW-0132">Cell division</keyword>
<dbReference type="GO" id="GO:0071555">
    <property type="term" value="P:cell wall organization"/>
    <property type="evidence" value="ECO:0007669"/>
    <property type="project" value="UniProtKB-KW"/>
</dbReference>
<accession>A0A2N0AML6</accession>
<dbReference type="GO" id="GO:0009252">
    <property type="term" value="P:peptidoglycan biosynthetic process"/>
    <property type="evidence" value="ECO:0007669"/>
    <property type="project" value="UniProtKB-UniRule"/>
</dbReference>
<keyword evidence="7" id="KW-0131">Cell cycle</keyword>
<dbReference type="Pfam" id="PF08245">
    <property type="entry name" value="Mur_ligase_M"/>
    <property type="match status" value="1"/>
</dbReference>
<keyword evidence="3 7" id="KW-0963">Cytoplasm</keyword>
<dbReference type="HAMAP" id="MF_00639">
    <property type="entry name" value="MurD"/>
    <property type="match status" value="1"/>
</dbReference>
<comment type="similarity">
    <text evidence="7">Belongs to the MurCDEF family.</text>
</comment>
<feature type="domain" description="Mur ligase central" evidence="8">
    <location>
        <begin position="116"/>
        <end position="284"/>
    </location>
</feature>
<dbReference type="SUPFAM" id="SSF51984">
    <property type="entry name" value="MurCD N-terminal domain"/>
    <property type="match status" value="1"/>
</dbReference>
<evidence type="ECO:0000256" key="6">
    <source>
        <dbReference type="ARBA" id="ARBA00022840"/>
    </source>
</evidence>
<evidence type="ECO:0000256" key="2">
    <source>
        <dbReference type="ARBA" id="ARBA00004752"/>
    </source>
</evidence>
<organism evidence="9 10">
    <name type="scientific">Leptospira harrisiae</name>
    <dbReference type="NCBI Taxonomy" id="2023189"/>
    <lineage>
        <taxon>Bacteria</taxon>
        <taxon>Pseudomonadati</taxon>
        <taxon>Spirochaetota</taxon>
        <taxon>Spirochaetia</taxon>
        <taxon>Leptospirales</taxon>
        <taxon>Leptospiraceae</taxon>
        <taxon>Leptospira</taxon>
    </lineage>
</organism>
<dbReference type="Gene3D" id="3.90.190.20">
    <property type="entry name" value="Mur ligase, C-terminal domain"/>
    <property type="match status" value="1"/>
</dbReference>
<comment type="pathway">
    <text evidence="2 7">Cell wall biogenesis; peptidoglycan biosynthesis.</text>
</comment>
<dbReference type="InterPro" id="IPR005762">
    <property type="entry name" value="MurD"/>
</dbReference>
<evidence type="ECO:0000256" key="5">
    <source>
        <dbReference type="ARBA" id="ARBA00022741"/>
    </source>
</evidence>
<keyword evidence="7" id="KW-0573">Peptidoglycan synthesis</keyword>